<dbReference type="PIRSF" id="PIRSF000350">
    <property type="entry name" value="Mercury_reductase_MerA"/>
    <property type="match status" value="1"/>
</dbReference>
<dbReference type="Pfam" id="PF02852">
    <property type="entry name" value="Pyr_redox_dim"/>
    <property type="match status" value="1"/>
</dbReference>
<evidence type="ECO:0000256" key="2">
    <source>
        <dbReference type="ARBA" id="ARBA00011738"/>
    </source>
</evidence>
<dbReference type="InterPro" id="IPR023753">
    <property type="entry name" value="FAD/NAD-binding_dom"/>
</dbReference>
<keyword evidence="11 18" id="KW-0560">Oxidoreductase</keyword>
<dbReference type="NCBIfam" id="TIGR02053">
    <property type="entry name" value="MerA"/>
    <property type="match status" value="1"/>
</dbReference>
<evidence type="ECO:0000256" key="8">
    <source>
        <dbReference type="ARBA" id="ARBA00022827"/>
    </source>
</evidence>
<dbReference type="PRINTS" id="PR00411">
    <property type="entry name" value="PNDRDTASEI"/>
</dbReference>
<evidence type="ECO:0000256" key="13">
    <source>
        <dbReference type="ARBA" id="ARBA00023284"/>
    </source>
</evidence>
<keyword evidence="13 18" id="KW-0676">Redox-active center</keyword>
<evidence type="ECO:0000256" key="1">
    <source>
        <dbReference type="ARBA" id="ARBA00007532"/>
    </source>
</evidence>
<name>A0AAU8EKT7_9MICC</name>
<dbReference type="FunFam" id="3.30.390.30:FF:000001">
    <property type="entry name" value="Dihydrolipoyl dehydrogenase"/>
    <property type="match status" value="1"/>
</dbReference>
<evidence type="ECO:0000256" key="14">
    <source>
        <dbReference type="ARBA" id="ARBA00031725"/>
    </source>
</evidence>
<feature type="disulfide bond" description="Redox-active" evidence="17">
    <location>
        <begin position="47"/>
        <end position="52"/>
    </location>
</feature>
<dbReference type="InterPro" id="IPR012999">
    <property type="entry name" value="Pyr_OxRdtase_I_AS"/>
</dbReference>
<keyword evidence="16" id="KW-0547">Nucleotide-binding</keyword>
<evidence type="ECO:0000256" key="17">
    <source>
        <dbReference type="PIRSR" id="PIRSR000350-4"/>
    </source>
</evidence>
<evidence type="ECO:0000256" key="18">
    <source>
        <dbReference type="RuleBase" id="RU003691"/>
    </source>
</evidence>
<protein>
    <recommendedName>
        <fullName evidence="4">Mercuric reductase</fullName>
        <ecNumber evidence="3">1.16.1.1</ecNumber>
    </recommendedName>
    <alternativeName>
        <fullName evidence="14">Hg(II) reductase</fullName>
    </alternativeName>
</protein>
<dbReference type="InterPro" id="IPR021179">
    <property type="entry name" value="Mercury_reductase_MerA"/>
</dbReference>
<dbReference type="InterPro" id="IPR001100">
    <property type="entry name" value="Pyr_nuc-diS_OxRdtase"/>
</dbReference>
<dbReference type="GO" id="GO:0050787">
    <property type="term" value="P:detoxification of mercury ion"/>
    <property type="evidence" value="ECO:0007669"/>
    <property type="project" value="InterPro"/>
</dbReference>
<dbReference type="InterPro" id="IPR016156">
    <property type="entry name" value="FAD/NAD-linked_Rdtase_dimer_sf"/>
</dbReference>
<feature type="domain" description="Pyridine nucleotide-disulphide oxidoreductase dimerisation" evidence="19">
    <location>
        <begin position="357"/>
        <end position="463"/>
    </location>
</feature>
<evidence type="ECO:0000256" key="4">
    <source>
        <dbReference type="ARBA" id="ARBA00014791"/>
    </source>
</evidence>
<keyword evidence="6 18" id="KW-0285">Flavoprotein</keyword>
<evidence type="ECO:0000256" key="12">
    <source>
        <dbReference type="ARBA" id="ARBA00023157"/>
    </source>
</evidence>
<evidence type="ECO:0000256" key="6">
    <source>
        <dbReference type="ARBA" id="ARBA00022630"/>
    </source>
</evidence>
<keyword evidence="8 16" id="KW-0274">FAD</keyword>
<keyword evidence="9" id="KW-0521">NADP</keyword>
<dbReference type="RefSeq" id="WP_353710702.1">
    <property type="nucleotide sequence ID" value="NZ_CP159279.1"/>
</dbReference>
<dbReference type="AlphaFoldDB" id="A0AAU8EKT7"/>
<gene>
    <name evidence="21" type="primary">merA</name>
    <name evidence="21" type="ORF">ABRP34_14395</name>
</gene>
<comment type="subunit">
    <text evidence="2">Homodimer.</text>
</comment>
<dbReference type="InterPro" id="IPR036188">
    <property type="entry name" value="FAD/NAD-bd_sf"/>
</dbReference>
<feature type="binding site" evidence="16">
    <location>
        <position position="213"/>
    </location>
    <ligand>
        <name>NAD(+)</name>
        <dbReference type="ChEBI" id="CHEBI:57540"/>
    </ligand>
</feature>
<evidence type="ECO:0000313" key="21">
    <source>
        <dbReference type="EMBL" id="XCH10029.1"/>
    </source>
</evidence>
<dbReference type="SUPFAM" id="SSF55424">
    <property type="entry name" value="FAD/NAD-linked reductases, dimerisation (C-terminal) domain"/>
    <property type="match status" value="1"/>
</dbReference>
<dbReference type="Pfam" id="PF07992">
    <property type="entry name" value="Pyr_redox_2"/>
    <property type="match status" value="1"/>
</dbReference>
<evidence type="ECO:0000256" key="9">
    <source>
        <dbReference type="ARBA" id="ARBA00022857"/>
    </source>
</evidence>
<keyword evidence="5" id="KW-0475">Mercuric resistance</keyword>
<keyword evidence="7" id="KW-0479">Metal-binding</keyword>
<evidence type="ECO:0000256" key="16">
    <source>
        <dbReference type="PIRSR" id="PIRSR000350-3"/>
    </source>
</evidence>
<organism evidence="21">
    <name type="scientific">Arthrobacter sp. K5</name>
    <dbReference type="NCBI Taxonomy" id="2839623"/>
    <lineage>
        <taxon>Bacteria</taxon>
        <taxon>Bacillati</taxon>
        <taxon>Actinomycetota</taxon>
        <taxon>Actinomycetes</taxon>
        <taxon>Micrococcales</taxon>
        <taxon>Micrococcaceae</taxon>
        <taxon>Arthrobacter</taxon>
    </lineage>
</organism>
<evidence type="ECO:0000259" key="20">
    <source>
        <dbReference type="Pfam" id="PF07992"/>
    </source>
</evidence>
<dbReference type="GO" id="GO:0050660">
    <property type="term" value="F:flavin adenine dinucleotide binding"/>
    <property type="evidence" value="ECO:0007669"/>
    <property type="project" value="InterPro"/>
</dbReference>
<feature type="binding site" evidence="16">
    <location>
        <position position="280"/>
    </location>
    <ligand>
        <name>NAD(+)</name>
        <dbReference type="ChEBI" id="CHEBI:57540"/>
    </ligand>
</feature>
<dbReference type="EMBL" id="CP159279">
    <property type="protein sequence ID" value="XCH10029.1"/>
    <property type="molecule type" value="Genomic_DNA"/>
</dbReference>
<comment type="catalytic activity">
    <reaction evidence="15">
        <text>Hg + NADP(+) + H(+) = Hg(2+) + NADPH</text>
        <dbReference type="Rhea" id="RHEA:23856"/>
        <dbReference type="ChEBI" id="CHEBI:15378"/>
        <dbReference type="ChEBI" id="CHEBI:16170"/>
        <dbReference type="ChEBI" id="CHEBI:16793"/>
        <dbReference type="ChEBI" id="CHEBI:57783"/>
        <dbReference type="ChEBI" id="CHEBI:58349"/>
        <dbReference type="EC" id="1.16.1.1"/>
    </reaction>
</comment>
<proteinExistence type="inferred from homology"/>
<evidence type="ECO:0000256" key="10">
    <source>
        <dbReference type="ARBA" id="ARBA00022914"/>
    </source>
</evidence>
<feature type="binding site" evidence="16">
    <location>
        <begin position="190"/>
        <end position="197"/>
    </location>
    <ligand>
        <name>NAD(+)</name>
        <dbReference type="ChEBI" id="CHEBI:57540"/>
    </ligand>
</feature>
<dbReference type="PROSITE" id="PS00076">
    <property type="entry name" value="PYRIDINE_REDOX_1"/>
    <property type="match status" value="1"/>
</dbReference>
<dbReference type="GO" id="GO:0003955">
    <property type="term" value="F:NAD(P)H dehydrogenase (quinone) activity"/>
    <property type="evidence" value="ECO:0007669"/>
    <property type="project" value="TreeGrafter"/>
</dbReference>
<dbReference type="PRINTS" id="PR00368">
    <property type="entry name" value="FADPNR"/>
</dbReference>
<evidence type="ECO:0000256" key="11">
    <source>
        <dbReference type="ARBA" id="ARBA00023002"/>
    </source>
</evidence>
<dbReference type="GO" id="GO:0050661">
    <property type="term" value="F:NADP binding"/>
    <property type="evidence" value="ECO:0007669"/>
    <property type="project" value="InterPro"/>
</dbReference>
<dbReference type="GO" id="GO:0045340">
    <property type="term" value="F:mercury ion binding"/>
    <property type="evidence" value="ECO:0007669"/>
    <property type="project" value="InterPro"/>
</dbReference>
<dbReference type="SUPFAM" id="SSF51905">
    <property type="entry name" value="FAD/NAD(P)-binding domain"/>
    <property type="match status" value="1"/>
</dbReference>
<keyword evidence="12" id="KW-1015">Disulfide bond</keyword>
<sequence>MNTPTTNHMYDLAVIGAGSAAKAAATEARRRGKSVVMIERGHPGGTCLNVGCVPSKHLLAAAAARAGADSNRFPGITSSAGPVDMASLISDKDAFISKLRERDHVHATAQAGITLRRGTASFIKADETGVSLSITDEDGNAEKIAANHVLIATGAQPFVPPIPGLDTIDYLTSVTSMSLHQLPASLVVVGANAIGLEQAQLFSRLGAKVTVIEVADRIAPFEDPAISAALQEALEAEDIEILTAANLTQVQPDGDGVLATVEVNATTIRVPAERLLIATGRRPITDGLNLDSVGLAVGVRGEVPVDAHLRTSHPRIWAAGDVTGHPQFVYVAATQGAAAVSNAFGDAPQALDYTVLPRVTFTSPAVASVGLTPAQADAAGSPFETRELPLNFVPRALINRKTSGLLKLISDPDTGRLLGVHMVGEEAGEVITAATYALSAGLTTQQLATTWAPFLTMAESLRIAAQMPAAIHN</sequence>
<evidence type="ECO:0000259" key="19">
    <source>
        <dbReference type="Pfam" id="PF02852"/>
    </source>
</evidence>
<evidence type="ECO:0000256" key="5">
    <source>
        <dbReference type="ARBA" id="ARBA00022466"/>
    </source>
</evidence>
<evidence type="ECO:0000256" key="3">
    <source>
        <dbReference type="ARBA" id="ARBA00012661"/>
    </source>
</evidence>
<comment type="similarity">
    <text evidence="1 18">Belongs to the class-I pyridine nucleotide-disulfide oxidoreductase family.</text>
</comment>
<feature type="binding site" evidence="16">
    <location>
        <position position="321"/>
    </location>
    <ligand>
        <name>FAD</name>
        <dbReference type="ChEBI" id="CHEBI:57692"/>
    </ligand>
</feature>
<accession>A0AAU8EKT7</accession>
<dbReference type="GO" id="GO:0016152">
    <property type="term" value="F:mercury (II) reductase (NADP+) activity"/>
    <property type="evidence" value="ECO:0007669"/>
    <property type="project" value="UniProtKB-EC"/>
</dbReference>
<keyword evidence="10" id="KW-0476">Mercury</keyword>
<evidence type="ECO:0000256" key="7">
    <source>
        <dbReference type="ARBA" id="ARBA00022723"/>
    </source>
</evidence>
<keyword evidence="16" id="KW-0520">NAD</keyword>
<dbReference type="PANTHER" id="PTHR43014">
    <property type="entry name" value="MERCURIC REDUCTASE"/>
    <property type="match status" value="1"/>
</dbReference>
<reference evidence="21" key="1">
    <citation type="submission" date="2024-06" db="EMBL/GenBank/DDBJ databases">
        <title>Biodegradation of dimethachlon by Arthrobacter sp. K5: mechanistic insights and ecological implications.</title>
        <authorList>
            <person name="Hu S."/>
            <person name="Lu P."/>
        </authorList>
    </citation>
    <scope>NUCLEOTIDE SEQUENCE</scope>
    <source>
        <strain evidence="21">K5</strain>
    </source>
</reference>
<feature type="binding site" evidence="16">
    <location>
        <position position="56"/>
    </location>
    <ligand>
        <name>FAD</name>
        <dbReference type="ChEBI" id="CHEBI:57692"/>
    </ligand>
</feature>
<feature type="domain" description="FAD/NAD(P)-binding" evidence="20">
    <location>
        <begin position="10"/>
        <end position="336"/>
    </location>
</feature>
<evidence type="ECO:0000256" key="15">
    <source>
        <dbReference type="ARBA" id="ARBA00048984"/>
    </source>
</evidence>
<dbReference type="Gene3D" id="3.30.390.30">
    <property type="match status" value="1"/>
</dbReference>
<dbReference type="Gene3D" id="3.50.50.60">
    <property type="entry name" value="FAD/NAD(P)-binding domain"/>
    <property type="match status" value="2"/>
</dbReference>
<dbReference type="EC" id="1.16.1.1" evidence="3"/>
<dbReference type="PANTHER" id="PTHR43014:SF4">
    <property type="entry name" value="PYRIDINE NUCLEOTIDE-DISULFIDE OXIDOREDUCTASE RCLA-RELATED"/>
    <property type="match status" value="1"/>
</dbReference>
<comment type="cofactor">
    <cofactor evidence="16">
        <name>FAD</name>
        <dbReference type="ChEBI" id="CHEBI:57692"/>
    </cofactor>
    <text evidence="16">Binds 1 FAD per subunit.</text>
</comment>
<dbReference type="InterPro" id="IPR004099">
    <property type="entry name" value="Pyr_nucl-diS_OxRdtase_dimer"/>
</dbReference>
<dbReference type="GO" id="GO:0016668">
    <property type="term" value="F:oxidoreductase activity, acting on a sulfur group of donors, NAD(P) as acceptor"/>
    <property type="evidence" value="ECO:0007669"/>
    <property type="project" value="InterPro"/>
</dbReference>